<dbReference type="Pfam" id="PF00268">
    <property type="entry name" value="Ribonuc_red_sm"/>
    <property type="match status" value="1"/>
</dbReference>
<comment type="caution">
    <text evidence="5">The sequence shown here is derived from an EMBL/GenBank/DDBJ whole genome shotgun (WGS) entry which is preliminary data.</text>
</comment>
<dbReference type="Gene3D" id="1.10.620.20">
    <property type="entry name" value="Ribonucleotide Reductase, subunit A"/>
    <property type="match status" value="1"/>
</dbReference>
<dbReference type="PATRIC" id="fig|1319815.3.peg.1662"/>
<dbReference type="InterPro" id="IPR012348">
    <property type="entry name" value="RNR-like"/>
</dbReference>
<gene>
    <name evidence="5" type="ORF">HMPREF0202_01723</name>
</gene>
<dbReference type="GO" id="GO:0046872">
    <property type="term" value="F:metal ion binding"/>
    <property type="evidence" value="ECO:0007669"/>
    <property type="project" value="UniProtKB-KW"/>
</dbReference>
<feature type="binding site" evidence="4">
    <location>
        <position position="230"/>
    </location>
    <ligand>
        <name>Fe cation</name>
        <dbReference type="ChEBI" id="CHEBI:24875"/>
        <label>2</label>
    </ligand>
</feature>
<keyword evidence="2" id="KW-0215">Deoxyribonucleotide synthesis</keyword>
<dbReference type="InterPro" id="IPR009078">
    <property type="entry name" value="Ferritin-like_SF"/>
</dbReference>
<sequence>MKKRSVKAAVDRKKLFNPLGDDSLSERKVIKGDSTNIFNLNNVKYQWANHLYRTMMGNFWIPEKIDLTQDKNDYKNLTDEEKEAYDGILSFLIFLDSIQTNNIPNVSDYITAPEINLILSIQTFQEAIHSQSYQYIIESILPKEIRNSIYDKWREDKVLFERNSYIAKIYQSFLENPSDENFARVIIADYLLEAIYFYNGFNFFYLLASRNRMMGTSDIIKLINRDELSHVVIFQQLIREIKNENKDFFNDELIYDMFKKAVQQEISWTNHIIGNGILGITEDTTERYTKWLANERLKAIGLNPIYEGYEKNPYRHLEKFADTEGEGNVKANFFEGTVTSYNMSSSVEGWDEF</sequence>
<dbReference type="Proteomes" id="UP000017081">
    <property type="component" value="Unassembled WGS sequence"/>
</dbReference>
<dbReference type="eggNOG" id="COG0208">
    <property type="taxonomic scope" value="Bacteria"/>
</dbReference>
<dbReference type="SUPFAM" id="SSF47240">
    <property type="entry name" value="Ferritin-like"/>
    <property type="match status" value="1"/>
</dbReference>
<dbReference type="InterPro" id="IPR000358">
    <property type="entry name" value="RNR_small_fam"/>
</dbReference>
<dbReference type="UniPathway" id="UPA00326"/>
<comment type="cofactor">
    <cofactor evidence="2 4">
        <name>Fe cation</name>
        <dbReference type="ChEBI" id="CHEBI:24875"/>
    </cofactor>
    <text evidence="2 4">Binds 2 iron ions per subunit.</text>
</comment>
<dbReference type="AlphaFoldDB" id="U7VB14"/>
<reference evidence="5 6" key="1">
    <citation type="submission" date="2013-08" db="EMBL/GenBank/DDBJ databases">
        <authorList>
            <person name="Weinstock G."/>
            <person name="Sodergren E."/>
            <person name="Wylie T."/>
            <person name="Fulton L."/>
            <person name="Fulton R."/>
            <person name="Fronick C."/>
            <person name="O'Laughlin M."/>
            <person name="Godfrey J."/>
            <person name="Miner T."/>
            <person name="Herter B."/>
            <person name="Appelbaum E."/>
            <person name="Cordes M."/>
            <person name="Lek S."/>
            <person name="Wollam A."/>
            <person name="Pepin K.H."/>
            <person name="Palsikar V.B."/>
            <person name="Mitreva M."/>
            <person name="Wilson R.K."/>
        </authorList>
    </citation>
    <scope>NUCLEOTIDE SEQUENCE [LARGE SCALE GENOMIC DNA]</scope>
    <source>
        <strain evidence="5 6">ATCC BAA-474</strain>
    </source>
</reference>
<proteinExistence type="inferred from homology"/>
<dbReference type="PIRSF" id="PIRSF000355">
    <property type="entry name" value="NrdB"/>
    <property type="match status" value="1"/>
</dbReference>
<dbReference type="HOGENOM" id="CLU_035339_1_0_0"/>
<protein>
    <recommendedName>
        <fullName evidence="2">Ribonucleoside-diphosphate reductase subunit beta</fullName>
        <ecNumber evidence="2">1.17.4.1</ecNumber>
    </recommendedName>
</protein>
<feature type="binding site" evidence="4">
    <location>
        <position position="126"/>
    </location>
    <ligand>
        <name>Fe cation</name>
        <dbReference type="ChEBI" id="CHEBI:24875"/>
        <label>2</label>
    </ligand>
</feature>
<keyword evidence="6" id="KW-1185">Reference proteome</keyword>
<feature type="binding site" evidence="4">
    <location>
        <position position="126"/>
    </location>
    <ligand>
        <name>Fe cation</name>
        <dbReference type="ChEBI" id="CHEBI:24875"/>
        <label>1</label>
    </ligand>
</feature>
<feature type="binding site" evidence="4">
    <location>
        <position position="193"/>
    </location>
    <ligand>
        <name>Fe cation</name>
        <dbReference type="ChEBI" id="CHEBI:24875"/>
        <label>2</label>
    </ligand>
</feature>
<feature type="binding site" evidence="4">
    <location>
        <position position="227"/>
    </location>
    <ligand>
        <name>Fe cation</name>
        <dbReference type="ChEBI" id="CHEBI:24875"/>
        <label>2</label>
    </ligand>
</feature>
<dbReference type="InterPro" id="IPR033909">
    <property type="entry name" value="RNR_small"/>
</dbReference>
<comment type="function">
    <text evidence="2">Provides the precursors necessary for DNA synthesis. Catalyzes the biosynthesis of deoxyribonucleotides from the corresponding ribonucleotides.</text>
</comment>
<keyword evidence="2 4" id="KW-0479">Metal-binding</keyword>
<dbReference type="NCBIfam" id="NF007184">
    <property type="entry name" value="PRK09614.1-3"/>
    <property type="match status" value="1"/>
</dbReference>
<organism evidence="5 6">
    <name type="scientific">Cetobacterium somerae ATCC BAA-474</name>
    <dbReference type="NCBI Taxonomy" id="1319815"/>
    <lineage>
        <taxon>Bacteria</taxon>
        <taxon>Fusobacteriati</taxon>
        <taxon>Fusobacteriota</taxon>
        <taxon>Fusobacteriia</taxon>
        <taxon>Fusobacteriales</taxon>
        <taxon>Fusobacteriaceae</taxon>
        <taxon>Cetobacterium</taxon>
    </lineage>
</organism>
<evidence type="ECO:0000256" key="1">
    <source>
        <dbReference type="ARBA" id="ARBA00009303"/>
    </source>
</evidence>
<evidence type="ECO:0000256" key="4">
    <source>
        <dbReference type="PIRSR" id="PIRSR000355-2"/>
    </source>
</evidence>
<evidence type="ECO:0000313" key="5">
    <source>
        <dbReference type="EMBL" id="ERT68334.1"/>
    </source>
</evidence>
<feature type="binding site" evidence="4">
    <location>
        <position position="129"/>
    </location>
    <ligand>
        <name>Fe cation</name>
        <dbReference type="ChEBI" id="CHEBI:24875"/>
        <label>1</label>
    </ligand>
</feature>
<keyword evidence="2 4" id="KW-0408">Iron</keyword>
<dbReference type="EC" id="1.17.4.1" evidence="2"/>
<feature type="active site" evidence="3">
    <location>
        <position position="133"/>
    </location>
</feature>
<dbReference type="GO" id="GO:0004748">
    <property type="term" value="F:ribonucleoside-diphosphate reductase activity, thioredoxin disulfide as acceptor"/>
    <property type="evidence" value="ECO:0007669"/>
    <property type="project" value="UniProtKB-EC"/>
</dbReference>
<dbReference type="STRING" id="1319815.HMPREF0202_01723"/>
<evidence type="ECO:0000313" key="6">
    <source>
        <dbReference type="Proteomes" id="UP000017081"/>
    </source>
</evidence>
<comment type="similarity">
    <text evidence="1 2">Belongs to the ribonucleoside diphosphate reductase small chain family.</text>
</comment>
<keyword evidence="2" id="KW-0560">Oxidoreductase</keyword>
<dbReference type="PANTHER" id="PTHR23409">
    <property type="entry name" value="RIBONUCLEOSIDE-DIPHOSPHATE REDUCTASE SMALL CHAIN"/>
    <property type="match status" value="1"/>
</dbReference>
<dbReference type="EMBL" id="AXZF01000067">
    <property type="protein sequence ID" value="ERT68334.1"/>
    <property type="molecule type" value="Genomic_DNA"/>
</dbReference>
<dbReference type="GO" id="GO:0009263">
    <property type="term" value="P:deoxyribonucleotide biosynthetic process"/>
    <property type="evidence" value="ECO:0007669"/>
    <property type="project" value="UniProtKB-KW"/>
</dbReference>
<comment type="catalytic activity">
    <reaction evidence="2">
        <text>a 2'-deoxyribonucleoside 5'-diphosphate + [thioredoxin]-disulfide + H2O = a ribonucleoside 5'-diphosphate + [thioredoxin]-dithiol</text>
        <dbReference type="Rhea" id="RHEA:23252"/>
        <dbReference type="Rhea" id="RHEA-COMP:10698"/>
        <dbReference type="Rhea" id="RHEA-COMP:10700"/>
        <dbReference type="ChEBI" id="CHEBI:15377"/>
        <dbReference type="ChEBI" id="CHEBI:29950"/>
        <dbReference type="ChEBI" id="CHEBI:50058"/>
        <dbReference type="ChEBI" id="CHEBI:57930"/>
        <dbReference type="ChEBI" id="CHEBI:73316"/>
        <dbReference type="EC" id="1.17.4.1"/>
    </reaction>
</comment>
<name>U7VB14_9FUSO</name>
<dbReference type="PANTHER" id="PTHR23409:SF18">
    <property type="entry name" value="RIBONUCLEOSIDE-DIPHOSPHATE REDUCTASE SUBUNIT M2"/>
    <property type="match status" value="1"/>
</dbReference>
<dbReference type="CDD" id="cd01049">
    <property type="entry name" value="RNRR2"/>
    <property type="match status" value="1"/>
</dbReference>
<evidence type="ECO:0000256" key="3">
    <source>
        <dbReference type="PIRSR" id="PIRSR000355-1"/>
    </source>
</evidence>
<accession>U7VB14</accession>
<feature type="binding site" evidence="4">
    <location>
        <position position="96"/>
    </location>
    <ligand>
        <name>Fe cation</name>
        <dbReference type="ChEBI" id="CHEBI:24875"/>
        <label>1</label>
    </ligand>
</feature>
<evidence type="ECO:0000256" key="2">
    <source>
        <dbReference type="PIRNR" id="PIRNR000355"/>
    </source>
</evidence>